<feature type="compositionally biased region" description="Polar residues" evidence="1">
    <location>
        <begin position="29"/>
        <end position="45"/>
    </location>
</feature>
<proteinExistence type="predicted"/>
<name>A0A9W9ZLN7_9CNID</name>
<dbReference type="Proteomes" id="UP001163046">
    <property type="component" value="Unassembled WGS sequence"/>
</dbReference>
<accession>A0A9W9ZLN7</accession>
<protein>
    <recommendedName>
        <fullName evidence="4">Myb-like domain-containing protein</fullName>
    </recommendedName>
</protein>
<gene>
    <name evidence="2" type="ORF">OS493_024030</name>
</gene>
<comment type="caution">
    <text evidence="2">The sequence shown here is derived from an EMBL/GenBank/DDBJ whole genome shotgun (WGS) entry which is preliminary data.</text>
</comment>
<feature type="region of interest" description="Disordered" evidence="1">
    <location>
        <begin position="1"/>
        <end position="63"/>
    </location>
</feature>
<sequence length="529" mass="60125">MDLSEKRKLVPTGATPKKPEKIKKKASESQENATSSSRSPLATTSHEGKRLFATKSPSQKGGCRFLTRKQGIRSPHVILGASSPVKPRKPWTRGEEKALVQFVCLHDDRKSPSSTAVWRSMNPSDPYWKEAAEYIQRSTGKSCHRNGSTVRQRVVNHLRKKFCTLEDAEEEYGLSVDSYLGVAELPCSDDELENVHSDILQKVDRFSGKQLVAVVTKALTRLHDKQITELLADRFKSCNNNLQFINQLVSKLTSSNREQLLDELFLTAAVEKGITSNPLLFASSSLNAMKLLQDNGKPNLVSKWSKCIWGNNGKSKLDIHRMPFGLIEYQIEFFSCTNVQQIKQPEDYKLWLQTMGTEFPDRFKRLFAGPMWSGLKKEDVGKPQKARVNVACVSKTTQWRHDRDSPFTMDPRLQLAALDQLKSSNPNGRYWIKIDATDIKRCIMESQRKVWNGDEDLGDGKLQALRDEYDERMSDMHMLKSRNATVVKEVLPRVLDAFTEDINFLSEGFQVASNHFEKKSKQANCPRKP</sequence>
<dbReference type="AlphaFoldDB" id="A0A9W9ZLN7"/>
<evidence type="ECO:0000256" key="1">
    <source>
        <dbReference type="SAM" id="MobiDB-lite"/>
    </source>
</evidence>
<evidence type="ECO:0008006" key="4">
    <source>
        <dbReference type="Google" id="ProtNLM"/>
    </source>
</evidence>
<dbReference type="EMBL" id="MU825891">
    <property type="protein sequence ID" value="KAJ7384018.1"/>
    <property type="molecule type" value="Genomic_DNA"/>
</dbReference>
<dbReference type="OrthoDB" id="5980952at2759"/>
<evidence type="ECO:0000313" key="3">
    <source>
        <dbReference type="Proteomes" id="UP001163046"/>
    </source>
</evidence>
<reference evidence="2" key="1">
    <citation type="submission" date="2023-01" db="EMBL/GenBank/DDBJ databases">
        <title>Genome assembly of the deep-sea coral Lophelia pertusa.</title>
        <authorList>
            <person name="Herrera S."/>
            <person name="Cordes E."/>
        </authorList>
    </citation>
    <scope>NUCLEOTIDE SEQUENCE</scope>
    <source>
        <strain evidence="2">USNM1676648</strain>
        <tissue evidence="2">Polyp</tissue>
    </source>
</reference>
<organism evidence="2 3">
    <name type="scientific">Desmophyllum pertusum</name>
    <dbReference type="NCBI Taxonomy" id="174260"/>
    <lineage>
        <taxon>Eukaryota</taxon>
        <taxon>Metazoa</taxon>
        <taxon>Cnidaria</taxon>
        <taxon>Anthozoa</taxon>
        <taxon>Hexacorallia</taxon>
        <taxon>Scleractinia</taxon>
        <taxon>Caryophylliina</taxon>
        <taxon>Caryophylliidae</taxon>
        <taxon>Desmophyllum</taxon>
    </lineage>
</organism>
<evidence type="ECO:0000313" key="2">
    <source>
        <dbReference type="EMBL" id="KAJ7384018.1"/>
    </source>
</evidence>
<keyword evidence="3" id="KW-1185">Reference proteome</keyword>